<keyword evidence="1" id="KW-0472">Membrane</keyword>
<dbReference type="EMBL" id="CT868024">
    <property type="protein sequence ID" value="CAK63218.1"/>
    <property type="molecule type" value="Genomic_DNA"/>
</dbReference>
<feature type="transmembrane region" description="Helical" evidence="1">
    <location>
        <begin position="343"/>
        <end position="363"/>
    </location>
</feature>
<accession>A0BXF1</accession>
<dbReference type="GeneID" id="5016400"/>
<dbReference type="KEGG" id="ptm:GSPATT00033071001"/>
<organism evidence="2 3">
    <name type="scientific">Paramecium tetraurelia</name>
    <dbReference type="NCBI Taxonomy" id="5888"/>
    <lineage>
        <taxon>Eukaryota</taxon>
        <taxon>Sar</taxon>
        <taxon>Alveolata</taxon>
        <taxon>Ciliophora</taxon>
        <taxon>Intramacronucleata</taxon>
        <taxon>Oligohymenophorea</taxon>
        <taxon>Peniculida</taxon>
        <taxon>Parameciidae</taxon>
        <taxon>Paramecium</taxon>
    </lineage>
</organism>
<dbReference type="Proteomes" id="UP000000600">
    <property type="component" value="Unassembled WGS sequence"/>
</dbReference>
<keyword evidence="1" id="KW-1133">Transmembrane helix</keyword>
<reference evidence="2 3" key="1">
    <citation type="journal article" date="2006" name="Nature">
        <title>Global trends of whole-genome duplications revealed by the ciliate Paramecium tetraurelia.</title>
        <authorList>
            <consortium name="Genoscope"/>
            <person name="Aury J.-M."/>
            <person name="Jaillon O."/>
            <person name="Duret L."/>
            <person name="Noel B."/>
            <person name="Jubin C."/>
            <person name="Porcel B.M."/>
            <person name="Segurens B."/>
            <person name="Daubin V."/>
            <person name="Anthouard V."/>
            <person name="Aiach N."/>
            <person name="Arnaiz O."/>
            <person name="Billaut A."/>
            <person name="Beisson J."/>
            <person name="Blanc I."/>
            <person name="Bouhouche K."/>
            <person name="Camara F."/>
            <person name="Duharcourt S."/>
            <person name="Guigo R."/>
            <person name="Gogendeau D."/>
            <person name="Katinka M."/>
            <person name="Keller A.-M."/>
            <person name="Kissmehl R."/>
            <person name="Klotz C."/>
            <person name="Koll F."/>
            <person name="Le Moue A."/>
            <person name="Lepere C."/>
            <person name="Malinsky S."/>
            <person name="Nowacki M."/>
            <person name="Nowak J.K."/>
            <person name="Plattner H."/>
            <person name="Poulain J."/>
            <person name="Ruiz F."/>
            <person name="Serrano V."/>
            <person name="Zagulski M."/>
            <person name="Dessen P."/>
            <person name="Betermier M."/>
            <person name="Weissenbach J."/>
            <person name="Scarpelli C."/>
            <person name="Schachter V."/>
            <person name="Sperling L."/>
            <person name="Meyer E."/>
            <person name="Cohen J."/>
            <person name="Wincker P."/>
        </authorList>
    </citation>
    <scope>NUCLEOTIDE SEQUENCE [LARGE SCALE GENOMIC DNA]</scope>
    <source>
        <strain evidence="2 3">Stock d4-2</strain>
    </source>
</reference>
<evidence type="ECO:0000256" key="1">
    <source>
        <dbReference type="SAM" id="Phobius"/>
    </source>
</evidence>
<dbReference type="OMA" id="TKICNTC"/>
<dbReference type="InParanoid" id="A0BXF1"/>
<dbReference type="OrthoDB" id="300486at2759"/>
<proteinExistence type="predicted"/>
<dbReference type="AlphaFoldDB" id="A0BXF1"/>
<name>A0BXF1_PARTE</name>
<dbReference type="HOGENOM" id="CLU_630847_0_0_1"/>
<keyword evidence="3" id="KW-1185">Reference proteome</keyword>
<dbReference type="RefSeq" id="XP_001430616.1">
    <property type="nucleotide sequence ID" value="XM_001430579.1"/>
</dbReference>
<evidence type="ECO:0008006" key="4">
    <source>
        <dbReference type="Google" id="ProtNLM"/>
    </source>
</evidence>
<sequence length="435" mass="51374">MDQNFILFETQRLQKQVGFKQDQFQCHLCNGITDELFTIKCIETVIKVCLNCHNVINNNDNDKQLLGICWHMLITDIPYCSKVLINLDSQAKFYNLKFQECQICCVQKICCKICMNDHYFCIDCTDTYVQQQFSQSYRIPCPEQLCNLELNHYLIAQFISLQQVKQWKIIKRDLFCIKQHCYSQLTIHPYQQIESSSLQKINQNMVQCQQCKTKICNTCRNQINGSQQKHQQYCNQLALNQFKIYCQDNLVQKCPKCRILSQPRTCLNLSNPIQEINIQQCQLCNTKFCILCKSAQVVLFPQMNQYLYDQQYQYRSNCQACTSRIYSKKNKCKKFTKKFVRKCFYIPKILRGLCKLLFIIIWLPGYQFMQVSKIVGDFVDNKINKIDKSKAPYFFCCCGPIIAFSIICSIFILYAILFIPLFIRNCYRKIKGLQL</sequence>
<feature type="transmembrane region" description="Helical" evidence="1">
    <location>
        <begin position="392"/>
        <end position="423"/>
    </location>
</feature>
<protein>
    <recommendedName>
        <fullName evidence="4">RING-type domain-containing protein</fullName>
    </recommendedName>
</protein>
<gene>
    <name evidence="2" type="ORF">GSPATT00033071001</name>
</gene>
<keyword evidence="1" id="KW-0812">Transmembrane</keyword>
<evidence type="ECO:0000313" key="3">
    <source>
        <dbReference type="Proteomes" id="UP000000600"/>
    </source>
</evidence>
<evidence type="ECO:0000313" key="2">
    <source>
        <dbReference type="EMBL" id="CAK63218.1"/>
    </source>
</evidence>